<dbReference type="InterPro" id="IPR002401">
    <property type="entry name" value="Cyt_P450_E_grp-I"/>
</dbReference>
<keyword evidence="6 12" id="KW-0479">Metal-binding</keyword>
<evidence type="ECO:0000256" key="1">
    <source>
        <dbReference type="ARBA" id="ARBA00001971"/>
    </source>
</evidence>
<dbReference type="RefSeq" id="XP_024361168.1">
    <property type="nucleotide sequence ID" value="XM_024505400.2"/>
</dbReference>
<dbReference type="PRINTS" id="PR00385">
    <property type="entry name" value="P450"/>
</dbReference>
<keyword evidence="4 12" id="KW-0349">Heme</keyword>
<comment type="cofactor">
    <cofactor evidence="1 12">
        <name>heme</name>
        <dbReference type="ChEBI" id="CHEBI:30413"/>
    </cofactor>
</comment>
<reference evidence="15 17" key="2">
    <citation type="journal article" date="2018" name="Plant J.">
        <title>The Physcomitrella patens chromosome-scale assembly reveals moss genome structure and evolution.</title>
        <authorList>
            <person name="Lang D."/>
            <person name="Ullrich K.K."/>
            <person name="Murat F."/>
            <person name="Fuchs J."/>
            <person name="Jenkins J."/>
            <person name="Haas F.B."/>
            <person name="Piednoel M."/>
            <person name="Gundlach H."/>
            <person name="Van Bel M."/>
            <person name="Meyberg R."/>
            <person name="Vives C."/>
            <person name="Morata J."/>
            <person name="Symeonidi A."/>
            <person name="Hiss M."/>
            <person name="Muchero W."/>
            <person name="Kamisugi Y."/>
            <person name="Saleh O."/>
            <person name="Blanc G."/>
            <person name="Decker E.L."/>
            <person name="van Gessel N."/>
            <person name="Grimwood J."/>
            <person name="Hayes R.D."/>
            <person name="Graham S.W."/>
            <person name="Gunter L.E."/>
            <person name="McDaniel S.F."/>
            <person name="Hoernstein S.N.W."/>
            <person name="Larsson A."/>
            <person name="Li F.W."/>
            <person name="Perroud P.F."/>
            <person name="Phillips J."/>
            <person name="Ranjan P."/>
            <person name="Rokshar D.S."/>
            <person name="Rothfels C.J."/>
            <person name="Schneider L."/>
            <person name="Shu S."/>
            <person name="Stevenson D.W."/>
            <person name="Thummler F."/>
            <person name="Tillich M."/>
            <person name="Villarreal Aguilar J.C."/>
            <person name="Widiez T."/>
            <person name="Wong G.K."/>
            <person name="Wymore A."/>
            <person name="Zhang Y."/>
            <person name="Zimmer A.D."/>
            <person name="Quatrano R.S."/>
            <person name="Mayer K.F.X."/>
            <person name="Goodstein D."/>
            <person name="Casacuberta J.M."/>
            <person name="Vandepoele K."/>
            <person name="Reski R."/>
            <person name="Cuming A.C."/>
            <person name="Tuskan G.A."/>
            <person name="Maumus F."/>
            <person name="Salse J."/>
            <person name="Schmutz J."/>
            <person name="Rensing S.A."/>
        </authorList>
    </citation>
    <scope>NUCLEOTIDE SEQUENCE [LARGE SCALE GENOMIC DNA]</scope>
    <source>
        <strain evidence="16 17">cv. Gransden 2004</strain>
    </source>
</reference>
<dbReference type="PROSITE" id="PS00086">
    <property type="entry name" value="CYTOCHROME_P450"/>
    <property type="match status" value="1"/>
</dbReference>
<evidence type="ECO:0000256" key="12">
    <source>
        <dbReference type="PIRSR" id="PIRSR602401-1"/>
    </source>
</evidence>
<dbReference type="Proteomes" id="UP000006727">
    <property type="component" value="Chromosome 22"/>
</dbReference>
<protein>
    <recommendedName>
        <fullName evidence="18">Cytochrome P450</fullName>
    </recommendedName>
</protein>
<dbReference type="Gramene" id="Pp3c22_19580V3.1">
    <property type="protein sequence ID" value="Pp3c22_19580V3.1"/>
    <property type="gene ID" value="Pp3c22_19580"/>
</dbReference>
<evidence type="ECO:0008006" key="18">
    <source>
        <dbReference type="Google" id="ProtNLM"/>
    </source>
</evidence>
<keyword evidence="10 13" id="KW-0503">Monooxygenase</keyword>
<keyword evidence="5 14" id="KW-0812">Transmembrane</keyword>
<dbReference type="GO" id="GO:0016709">
    <property type="term" value="F:oxidoreductase activity, acting on paired donors, with incorporation or reduction of molecular oxygen, NAD(P)H as one donor, and incorporation of one atom of oxygen"/>
    <property type="evidence" value="ECO:0000318"/>
    <property type="project" value="GO_Central"/>
</dbReference>
<dbReference type="STRING" id="3218.A0A2K1IP25"/>
<dbReference type="PaxDb" id="3218-PP1S367_39V6.1"/>
<feature type="transmembrane region" description="Helical" evidence="14">
    <location>
        <begin position="6"/>
        <end position="29"/>
    </location>
</feature>
<gene>
    <name evidence="16" type="primary">LOC112275225</name>
    <name evidence="15" type="ORF">PHYPA_027347</name>
</gene>
<evidence type="ECO:0000256" key="2">
    <source>
        <dbReference type="ARBA" id="ARBA00004167"/>
    </source>
</evidence>
<dbReference type="PANTHER" id="PTHR47944">
    <property type="entry name" value="CYTOCHROME P450 98A9"/>
    <property type="match status" value="1"/>
</dbReference>
<evidence type="ECO:0000256" key="11">
    <source>
        <dbReference type="ARBA" id="ARBA00023136"/>
    </source>
</evidence>
<dbReference type="InterPro" id="IPR001128">
    <property type="entry name" value="Cyt_P450"/>
</dbReference>
<evidence type="ECO:0000256" key="8">
    <source>
        <dbReference type="ARBA" id="ARBA00023002"/>
    </source>
</evidence>
<dbReference type="GeneID" id="112275225"/>
<evidence type="ECO:0000256" key="9">
    <source>
        <dbReference type="ARBA" id="ARBA00023004"/>
    </source>
</evidence>
<evidence type="ECO:0000256" key="6">
    <source>
        <dbReference type="ARBA" id="ARBA00022723"/>
    </source>
</evidence>
<dbReference type="PANTHER" id="PTHR47944:SF19">
    <property type="entry name" value="CYTOCHROME P450 77A4"/>
    <property type="match status" value="1"/>
</dbReference>
<feature type="binding site" description="axial binding residue" evidence="12">
    <location>
        <position position="460"/>
    </location>
    <ligand>
        <name>heme</name>
        <dbReference type="ChEBI" id="CHEBI:30413"/>
    </ligand>
    <ligandPart>
        <name>Fe</name>
        <dbReference type="ChEBI" id="CHEBI:18248"/>
    </ligandPart>
</feature>
<accession>A0A2K1IP25</accession>
<dbReference type="SUPFAM" id="SSF48264">
    <property type="entry name" value="Cytochrome P450"/>
    <property type="match status" value="1"/>
</dbReference>
<dbReference type="Gramene" id="Pp3c22_19580V3.2">
    <property type="protein sequence ID" value="Pp3c22_19580V3.2"/>
    <property type="gene ID" value="Pp3c22_19580"/>
</dbReference>
<evidence type="ECO:0000313" key="17">
    <source>
        <dbReference type="Proteomes" id="UP000006727"/>
    </source>
</evidence>
<dbReference type="FunFam" id="1.10.630.10:FF:000039">
    <property type="entry name" value="Cytochrome P450"/>
    <property type="match status" value="1"/>
</dbReference>
<keyword evidence="17" id="KW-1185">Reference proteome</keyword>
<dbReference type="Pfam" id="PF00067">
    <property type="entry name" value="p450"/>
    <property type="match status" value="1"/>
</dbReference>
<evidence type="ECO:0000256" key="7">
    <source>
        <dbReference type="ARBA" id="ARBA00022989"/>
    </source>
</evidence>
<reference evidence="15 17" key="1">
    <citation type="journal article" date="2008" name="Science">
        <title>The Physcomitrella genome reveals evolutionary insights into the conquest of land by plants.</title>
        <authorList>
            <person name="Rensing S."/>
            <person name="Lang D."/>
            <person name="Zimmer A."/>
            <person name="Terry A."/>
            <person name="Salamov A."/>
            <person name="Shapiro H."/>
            <person name="Nishiyama T."/>
            <person name="Perroud P.-F."/>
            <person name="Lindquist E."/>
            <person name="Kamisugi Y."/>
            <person name="Tanahashi T."/>
            <person name="Sakakibara K."/>
            <person name="Fujita T."/>
            <person name="Oishi K."/>
            <person name="Shin-I T."/>
            <person name="Kuroki Y."/>
            <person name="Toyoda A."/>
            <person name="Suzuki Y."/>
            <person name="Hashimoto A."/>
            <person name="Yamaguchi K."/>
            <person name="Sugano A."/>
            <person name="Kohara Y."/>
            <person name="Fujiyama A."/>
            <person name="Anterola A."/>
            <person name="Aoki S."/>
            <person name="Ashton N."/>
            <person name="Barbazuk W.B."/>
            <person name="Barker E."/>
            <person name="Bennetzen J."/>
            <person name="Bezanilla M."/>
            <person name="Blankenship R."/>
            <person name="Cho S.H."/>
            <person name="Dutcher S."/>
            <person name="Estelle M."/>
            <person name="Fawcett J.A."/>
            <person name="Gundlach H."/>
            <person name="Hanada K."/>
            <person name="Heyl A."/>
            <person name="Hicks K.A."/>
            <person name="Hugh J."/>
            <person name="Lohr M."/>
            <person name="Mayer K."/>
            <person name="Melkozernov A."/>
            <person name="Murata T."/>
            <person name="Nelson D."/>
            <person name="Pils B."/>
            <person name="Prigge M."/>
            <person name="Reiss B."/>
            <person name="Renner T."/>
            <person name="Rombauts S."/>
            <person name="Rushton P."/>
            <person name="Sanderfoot A."/>
            <person name="Schween G."/>
            <person name="Shiu S.-H."/>
            <person name="Stueber K."/>
            <person name="Theodoulou F.L."/>
            <person name="Tu H."/>
            <person name="Van de Peer Y."/>
            <person name="Verrier P.J."/>
            <person name="Waters E."/>
            <person name="Wood A."/>
            <person name="Yang L."/>
            <person name="Cove D."/>
            <person name="Cuming A."/>
            <person name="Hasebe M."/>
            <person name="Lucas S."/>
            <person name="Mishler D.B."/>
            <person name="Reski R."/>
            <person name="Grigoriev I."/>
            <person name="Quatrano R.S."/>
            <person name="Boore J.L."/>
        </authorList>
    </citation>
    <scope>NUCLEOTIDE SEQUENCE [LARGE SCALE GENOMIC DNA]</scope>
    <source>
        <strain evidence="16 17">cv. Gransden 2004</strain>
    </source>
</reference>
<dbReference type="AlphaFoldDB" id="A0A2K1IP25"/>
<dbReference type="InterPro" id="IPR017972">
    <property type="entry name" value="Cyt_P450_CS"/>
</dbReference>
<keyword evidence="8 13" id="KW-0560">Oxidoreductase</keyword>
<dbReference type="EMBL" id="ABEU02000022">
    <property type="protein sequence ID" value="PNR31031.1"/>
    <property type="molecule type" value="Genomic_DNA"/>
</dbReference>
<dbReference type="CDD" id="cd20618">
    <property type="entry name" value="CYP71_clan"/>
    <property type="match status" value="1"/>
</dbReference>
<proteinExistence type="inferred from homology"/>
<dbReference type="InterPro" id="IPR036396">
    <property type="entry name" value="Cyt_P450_sf"/>
</dbReference>
<dbReference type="GO" id="GO:0016020">
    <property type="term" value="C:membrane"/>
    <property type="evidence" value="ECO:0000318"/>
    <property type="project" value="GO_Central"/>
</dbReference>
<keyword evidence="11 14" id="KW-0472">Membrane</keyword>
<name>A0A2K1IP25_PHYPA</name>
<evidence type="ECO:0000313" key="16">
    <source>
        <dbReference type="EnsemblPlants" id="Pp3c22_19580V3.1"/>
    </source>
</evidence>
<sequence length="526" mass="59649">MAEGGLLFGFELADVLVAAVLISVVVLYFHAEALQRRRCPPGPWPWPVVGNFSALGDLPHRNLHKLAGKYGGLMYLRLGAKPCLVISTAAVAKEFYTTVDASFASRPKRFSWTVWNNNDENYRNIGLAEYGPYYRKLRRLLNTELFSPRRHASYEVTRAQEIQCMMKVLLEESEKGNPVNLQTWLHGTTSNNMTRMVVGKRFYGVSGDDGEKQGQDLQKMTSSVFELLGSVVISDFVPYLSFITKLQGHASKFSKIRDVSDKLTADFFDLDSHRNNYKKMKNDPSYVPDFEDVLMETPFENGTNLPDQDLLKLLQEMLNAGTETSSNTSEWAMAELIRRPELIERAQTEMDSVIGSKRLVEESDIQQLPFLQAVMKENFRLHPPLLLPHESREPTELLGYHFPAGTEVLVNSFAIHRDPSVYDNPDSFDPDRFLARPHVDHMSTSDPYELMPFGKGLRMCPGYRLANTMVALMLANLLYVFDWSLPEGQTEVDMTETIGLSVSKKQPLFLVPKPRFELSLESVAEN</sequence>
<dbReference type="EnsemblPlants" id="Pp3c22_19580V3.2">
    <property type="protein sequence ID" value="Pp3c22_19580V3.2"/>
    <property type="gene ID" value="Pp3c22_19580"/>
</dbReference>
<dbReference type="EnsemblPlants" id="Pp3c22_19580V3.1">
    <property type="protein sequence ID" value="Pp3c22_19580V3.1"/>
    <property type="gene ID" value="Pp3c22_19580"/>
</dbReference>
<keyword evidence="7 14" id="KW-1133">Transmembrane helix</keyword>
<evidence type="ECO:0000256" key="5">
    <source>
        <dbReference type="ARBA" id="ARBA00022692"/>
    </source>
</evidence>
<evidence type="ECO:0000313" key="15">
    <source>
        <dbReference type="EMBL" id="PNR31031.1"/>
    </source>
</evidence>
<evidence type="ECO:0000256" key="4">
    <source>
        <dbReference type="ARBA" id="ARBA00022617"/>
    </source>
</evidence>
<reference evidence="16" key="3">
    <citation type="submission" date="2020-12" db="UniProtKB">
        <authorList>
            <consortium name="EnsemblPlants"/>
        </authorList>
    </citation>
    <scope>IDENTIFICATION</scope>
</reference>
<evidence type="ECO:0000256" key="14">
    <source>
        <dbReference type="SAM" id="Phobius"/>
    </source>
</evidence>
<keyword evidence="9 12" id="KW-0408">Iron</keyword>
<evidence type="ECO:0000256" key="3">
    <source>
        <dbReference type="ARBA" id="ARBA00010617"/>
    </source>
</evidence>
<dbReference type="Gene3D" id="1.10.630.10">
    <property type="entry name" value="Cytochrome P450"/>
    <property type="match status" value="1"/>
</dbReference>
<dbReference type="OrthoDB" id="6764281at2759"/>
<organism evidence="15">
    <name type="scientific">Physcomitrium patens</name>
    <name type="common">Spreading-leaved earth moss</name>
    <name type="synonym">Physcomitrella patens</name>
    <dbReference type="NCBI Taxonomy" id="3218"/>
    <lineage>
        <taxon>Eukaryota</taxon>
        <taxon>Viridiplantae</taxon>
        <taxon>Streptophyta</taxon>
        <taxon>Embryophyta</taxon>
        <taxon>Bryophyta</taxon>
        <taxon>Bryophytina</taxon>
        <taxon>Bryopsida</taxon>
        <taxon>Funariidae</taxon>
        <taxon>Funariales</taxon>
        <taxon>Funariaceae</taxon>
        <taxon>Physcomitrium</taxon>
    </lineage>
</organism>
<dbReference type="GO" id="GO:0020037">
    <property type="term" value="F:heme binding"/>
    <property type="evidence" value="ECO:0007669"/>
    <property type="project" value="InterPro"/>
</dbReference>
<comment type="subcellular location">
    <subcellularLocation>
        <location evidence="2">Membrane</location>
        <topology evidence="2">Single-pass membrane protein</topology>
    </subcellularLocation>
</comment>
<comment type="similarity">
    <text evidence="3 13">Belongs to the cytochrome P450 family.</text>
</comment>
<evidence type="ECO:0000256" key="10">
    <source>
        <dbReference type="ARBA" id="ARBA00023033"/>
    </source>
</evidence>
<dbReference type="GO" id="GO:0005506">
    <property type="term" value="F:iron ion binding"/>
    <property type="evidence" value="ECO:0007669"/>
    <property type="project" value="InterPro"/>
</dbReference>
<dbReference type="PRINTS" id="PR00463">
    <property type="entry name" value="EP450I"/>
</dbReference>
<evidence type="ECO:0000256" key="13">
    <source>
        <dbReference type="RuleBase" id="RU000461"/>
    </source>
</evidence>